<dbReference type="EMBL" id="JPRP01000001">
    <property type="protein sequence ID" value="KFF01046.1"/>
    <property type="molecule type" value="Genomic_DNA"/>
</dbReference>
<proteinExistence type="predicted"/>
<keyword evidence="3" id="KW-1185">Reference proteome</keyword>
<comment type="caution">
    <text evidence="2">The sequence shown here is derived from an EMBL/GenBank/DDBJ whole genome shotgun (WGS) entry which is preliminary data.</text>
</comment>
<gene>
    <name evidence="2" type="ORF">IX39_10625</name>
</gene>
<evidence type="ECO:0000313" key="3">
    <source>
        <dbReference type="Proteomes" id="UP000028713"/>
    </source>
</evidence>
<feature type="region of interest" description="Disordered" evidence="1">
    <location>
        <begin position="66"/>
        <end position="107"/>
    </location>
</feature>
<dbReference type="Proteomes" id="UP000028713">
    <property type="component" value="Unassembled WGS sequence"/>
</dbReference>
<dbReference type="eggNOG" id="ENOG50311ZH">
    <property type="taxonomic scope" value="Bacteria"/>
</dbReference>
<accession>A0A085Z9D2</accession>
<protein>
    <submittedName>
        <fullName evidence="2">Uncharacterized protein</fullName>
    </submittedName>
</protein>
<evidence type="ECO:0000256" key="1">
    <source>
        <dbReference type="SAM" id="MobiDB-lite"/>
    </source>
</evidence>
<sequence>MKNAIKVALGIVAGGSLVYLAKKIKQRKEKENLFTAPDGNTYKENQTYRTADGEVFKNGKKVHIQVPTDSGNHQNRVDPGFNNQHLNEKANLPKPEVAYHQRGDRHR</sequence>
<organism evidence="2 3">
    <name type="scientific">Chryseobacterium formosense</name>
    <dbReference type="NCBI Taxonomy" id="236814"/>
    <lineage>
        <taxon>Bacteria</taxon>
        <taxon>Pseudomonadati</taxon>
        <taxon>Bacteroidota</taxon>
        <taxon>Flavobacteriia</taxon>
        <taxon>Flavobacteriales</taxon>
        <taxon>Weeksellaceae</taxon>
        <taxon>Chryseobacterium group</taxon>
        <taxon>Chryseobacterium</taxon>
    </lineage>
</organism>
<name>A0A085Z9D2_9FLAO</name>
<evidence type="ECO:0000313" key="2">
    <source>
        <dbReference type="EMBL" id="KFF01046.1"/>
    </source>
</evidence>
<dbReference type="AlphaFoldDB" id="A0A085Z9D2"/>
<feature type="compositionally biased region" description="Basic and acidic residues" evidence="1">
    <location>
        <begin position="97"/>
        <end position="107"/>
    </location>
</feature>
<dbReference type="OrthoDB" id="1262909at2"/>
<reference evidence="2 3" key="1">
    <citation type="submission" date="2014-07" db="EMBL/GenBank/DDBJ databases">
        <title>Genome of Chryseobacterium formosense LMG 24722.</title>
        <authorList>
            <person name="Pipes S.E."/>
            <person name="Stropko S.J."/>
            <person name="Newman J.D."/>
        </authorList>
    </citation>
    <scope>NUCLEOTIDE SEQUENCE [LARGE SCALE GENOMIC DNA]</scope>
    <source>
        <strain evidence="2 3">LMG 24722</strain>
    </source>
</reference>
<dbReference type="RefSeq" id="WP_034676084.1">
    <property type="nucleotide sequence ID" value="NZ_FPAP01000001.1"/>
</dbReference>